<evidence type="ECO:0000313" key="1">
    <source>
        <dbReference type="EMBL" id="TWU14705.1"/>
    </source>
</evidence>
<keyword evidence="2" id="KW-1185">Reference proteome</keyword>
<protein>
    <submittedName>
        <fullName evidence="1">Uncharacterized protein</fullName>
    </submittedName>
</protein>
<dbReference type="AlphaFoldDB" id="A0A5C6BRX9"/>
<dbReference type="OrthoDB" id="9863153at2"/>
<reference evidence="1 2" key="1">
    <citation type="submission" date="2019-02" db="EMBL/GenBank/DDBJ databases">
        <title>Deep-cultivation of Planctomycetes and their phenomic and genomic characterization uncovers novel biology.</title>
        <authorList>
            <person name="Wiegand S."/>
            <person name="Jogler M."/>
            <person name="Boedeker C."/>
            <person name="Pinto D."/>
            <person name="Vollmers J."/>
            <person name="Rivas-Marin E."/>
            <person name="Kohn T."/>
            <person name="Peeters S.H."/>
            <person name="Heuer A."/>
            <person name="Rast P."/>
            <person name="Oberbeckmann S."/>
            <person name="Bunk B."/>
            <person name="Jeske O."/>
            <person name="Meyerdierks A."/>
            <person name="Storesund J.E."/>
            <person name="Kallscheuer N."/>
            <person name="Luecker S."/>
            <person name="Lage O.M."/>
            <person name="Pohl T."/>
            <person name="Merkel B.J."/>
            <person name="Hornburger P."/>
            <person name="Mueller R.-W."/>
            <person name="Bruemmer F."/>
            <person name="Labrenz M."/>
            <person name="Spormann A.M."/>
            <person name="Op Den Camp H."/>
            <person name="Overmann J."/>
            <person name="Amann R."/>
            <person name="Jetten M.S.M."/>
            <person name="Mascher T."/>
            <person name="Medema M.H."/>
            <person name="Devos D.P."/>
            <person name="Kaster A.-K."/>
            <person name="Ovreas L."/>
            <person name="Rohde M."/>
            <person name="Galperin M.Y."/>
            <person name="Jogler C."/>
        </authorList>
    </citation>
    <scope>NUCLEOTIDE SEQUENCE [LARGE SCALE GENOMIC DNA]</scope>
    <source>
        <strain evidence="1 2">CA54</strain>
    </source>
</reference>
<gene>
    <name evidence="1" type="ORF">CA54_35740</name>
</gene>
<accession>A0A5C6BRX9</accession>
<sequence length="83" mass="9249">MAILEAARKVGLLTTDSTLYIGEVAATDEALGVRITLLDESTGLFNGHDLFVTWTQVRRVWICNNEHEVGRFVHEMEQMVGAT</sequence>
<dbReference type="Proteomes" id="UP000320735">
    <property type="component" value="Unassembled WGS sequence"/>
</dbReference>
<proteinExistence type="predicted"/>
<evidence type="ECO:0000313" key="2">
    <source>
        <dbReference type="Proteomes" id="UP000320735"/>
    </source>
</evidence>
<dbReference type="RefSeq" id="WP_146371980.1">
    <property type="nucleotide sequence ID" value="NZ_SJPP01000001.1"/>
</dbReference>
<comment type="caution">
    <text evidence="1">The sequence shown here is derived from an EMBL/GenBank/DDBJ whole genome shotgun (WGS) entry which is preliminary data.</text>
</comment>
<dbReference type="EMBL" id="SJPP01000001">
    <property type="protein sequence ID" value="TWU14705.1"/>
    <property type="molecule type" value="Genomic_DNA"/>
</dbReference>
<name>A0A5C6BRX9_9PLAN</name>
<organism evidence="1 2">
    <name type="scientific">Symmachiella macrocystis</name>
    <dbReference type="NCBI Taxonomy" id="2527985"/>
    <lineage>
        <taxon>Bacteria</taxon>
        <taxon>Pseudomonadati</taxon>
        <taxon>Planctomycetota</taxon>
        <taxon>Planctomycetia</taxon>
        <taxon>Planctomycetales</taxon>
        <taxon>Planctomycetaceae</taxon>
        <taxon>Symmachiella</taxon>
    </lineage>
</organism>